<proteinExistence type="inferred from homology"/>
<evidence type="ECO:0000256" key="1">
    <source>
        <dbReference type="ARBA" id="ARBA00009437"/>
    </source>
</evidence>
<comment type="similarity">
    <text evidence="1">Belongs to the LysR transcriptional regulatory family.</text>
</comment>
<dbReference type="InterPro" id="IPR036390">
    <property type="entry name" value="WH_DNA-bd_sf"/>
</dbReference>
<evidence type="ECO:0000256" key="2">
    <source>
        <dbReference type="ARBA" id="ARBA00023015"/>
    </source>
</evidence>
<name>A0ABT6DG02_9BACT</name>
<sequence length="284" mass="31188">MNEPNIHHLKYFSSAAKLGSLAAAAKACNVSQPAISQGIRKLEETLGCELMIHTKNRFKLTDEGKLLVGRAEEIFKTLTSIRSDIDGSLKELSGTVKIATADTLAQSLLPKSLQKLRHKHPLLSAEINFGDVPAILEQVRSGQVDLGIIVDDGRVQGVHKSILHEGVFVCAAGKNQKVSGESASFLATKESPGVDELQKIFKKKFGKPATIAMQVESWEVIAKFCTLGMGVGFLPDLLLKNWDNLRPLDEFKELASKQKYRVLLIHQGDHQLTRQAKAFVDLLL</sequence>
<gene>
    <name evidence="6" type="ORF">NWE73_05305</name>
</gene>
<keyword evidence="7" id="KW-1185">Reference proteome</keyword>
<dbReference type="InterPro" id="IPR005119">
    <property type="entry name" value="LysR_subst-bd"/>
</dbReference>
<dbReference type="InterPro" id="IPR000847">
    <property type="entry name" value="LysR_HTH_N"/>
</dbReference>
<dbReference type="Gene3D" id="1.10.10.10">
    <property type="entry name" value="Winged helix-like DNA-binding domain superfamily/Winged helix DNA-binding domain"/>
    <property type="match status" value="1"/>
</dbReference>
<dbReference type="Gene3D" id="3.40.190.290">
    <property type="match status" value="1"/>
</dbReference>
<evidence type="ECO:0000259" key="5">
    <source>
        <dbReference type="PROSITE" id="PS50931"/>
    </source>
</evidence>
<dbReference type="PRINTS" id="PR00039">
    <property type="entry name" value="HTHLYSR"/>
</dbReference>
<dbReference type="SUPFAM" id="SSF53850">
    <property type="entry name" value="Periplasmic binding protein-like II"/>
    <property type="match status" value="1"/>
</dbReference>
<dbReference type="InterPro" id="IPR036388">
    <property type="entry name" value="WH-like_DNA-bd_sf"/>
</dbReference>
<accession>A0ABT6DG02</accession>
<feature type="domain" description="HTH lysR-type" evidence="5">
    <location>
        <begin position="4"/>
        <end position="61"/>
    </location>
</feature>
<dbReference type="Proteomes" id="UP001152321">
    <property type="component" value="Unassembled WGS sequence"/>
</dbReference>
<dbReference type="EMBL" id="JANRMI010000001">
    <property type="protein sequence ID" value="MDG0815767.1"/>
    <property type="molecule type" value="Genomic_DNA"/>
</dbReference>
<dbReference type="Pfam" id="PF00126">
    <property type="entry name" value="HTH_1"/>
    <property type="match status" value="1"/>
</dbReference>
<dbReference type="SUPFAM" id="SSF46785">
    <property type="entry name" value="Winged helix' DNA-binding domain"/>
    <property type="match status" value="1"/>
</dbReference>
<reference evidence="6" key="1">
    <citation type="submission" date="2022-08" db="EMBL/GenBank/DDBJ databases">
        <title>Novel Bdellovibrio Species Isolated from Svalbard: Designation Bdellovibrio svalbardensis.</title>
        <authorList>
            <person name="Mitchell R.J."/>
            <person name="Choi S.Y."/>
        </authorList>
    </citation>
    <scope>NUCLEOTIDE SEQUENCE</scope>
    <source>
        <strain evidence="6">PAP01</strain>
    </source>
</reference>
<dbReference type="PANTHER" id="PTHR30126">
    <property type="entry name" value="HTH-TYPE TRANSCRIPTIONAL REGULATOR"/>
    <property type="match status" value="1"/>
</dbReference>
<evidence type="ECO:0000256" key="4">
    <source>
        <dbReference type="ARBA" id="ARBA00023163"/>
    </source>
</evidence>
<dbReference type="CDD" id="cd05466">
    <property type="entry name" value="PBP2_LTTR_substrate"/>
    <property type="match status" value="1"/>
</dbReference>
<keyword evidence="2" id="KW-0805">Transcription regulation</keyword>
<comment type="caution">
    <text evidence="6">The sequence shown here is derived from an EMBL/GenBank/DDBJ whole genome shotgun (WGS) entry which is preliminary data.</text>
</comment>
<evidence type="ECO:0000313" key="6">
    <source>
        <dbReference type="EMBL" id="MDG0815767.1"/>
    </source>
</evidence>
<keyword evidence="4" id="KW-0804">Transcription</keyword>
<keyword evidence="3" id="KW-0238">DNA-binding</keyword>
<evidence type="ECO:0000313" key="7">
    <source>
        <dbReference type="Proteomes" id="UP001152321"/>
    </source>
</evidence>
<protein>
    <submittedName>
        <fullName evidence="6">LysR family transcriptional regulator</fullName>
    </submittedName>
</protein>
<dbReference type="PROSITE" id="PS50931">
    <property type="entry name" value="HTH_LYSR"/>
    <property type="match status" value="1"/>
</dbReference>
<dbReference type="RefSeq" id="WP_277577237.1">
    <property type="nucleotide sequence ID" value="NZ_JANRMI010000001.1"/>
</dbReference>
<dbReference type="PANTHER" id="PTHR30126:SF40">
    <property type="entry name" value="HTH-TYPE TRANSCRIPTIONAL REGULATOR GLTR"/>
    <property type="match status" value="1"/>
</dbReference>
<organism evidence="6 7">
    <name type="scientific">Bdellovibrio svalbardensis</name>
    <dbReference type="NCBI Taxonomy" id="2972972"/>
    <lineage>
        <taxon>Bacteria</taxon>
        <taxon>Pseudomonadati</taxon>
        <taxon>Bdellovibrionota</taxon>
        <taxon>Bdellovibrionia</taxon>
        <taxon>Bdellovibrionales</taxon>
        <taxon>Pseudobdellovibrionaceae</taxon>
        <taxon>Bdellovibrio</taxon>
    </lineage>
</organism>
<dbReference type="Pfam" id="PF03466">
    <property type="entry name" value="LysR_substrate"/>
    <property type="match status" value="1"/>
</dbReference>
<evidence type="ECO:0000256" key="3">
    <source>
        <dbReference type="ARBA" id="ARBA00023125"/>
    </source>
</evidence>